<organism evidence="2">
    <name type="scientific">hydrothermal vent metagenome</name>
    <dbReference type="NCBI Taxonomy" id="652676"/>
    <lineage>
        <taxon>unclassified sequences</taxon>
        <taxon>metagenomes</taxon>
        <taxon>ecological metagenomes</taxon>
    </lineage>
</organism>
<gene>
    <name evidence="2" type="ORF">MNBD_GAMMA02-198</name>
</gene>
<keyword evidence="1" id="KW-1133">Transmembrane helix</keyword>
<feature type="transmembrane region" description="Helical" evidence="1">
    <location>
        <begin position="12"/>
        <end position="33"/>
    </location>
</feature>
<proteinExistence type="predicted"/>
<accession>A0A3B0W0G4</accession>
<dbReference type="AlphaFoldDB" id="A0A3B0W0G4"/>
<sequence>MQSTADKIGIFMSGLCAIQCAMLPILLSITAVVPNWAHFGHGWIWMTGIGVVALWSFSRGWKRHQDKRVIGLFALGFGFLIGGTFMEDKVDIIVESAMFVIGGVLLVMAHWRNYQLMRCIKPIKQPSID</sequence>
<feature type="transmembrane region" description="Helical" evidence="1">
    <location>
        <begin position="69"/>
        <end position="86"/>
    </location>
</feature>
<keyword evidence="1" id="KW-0812">Transmembrane</keyword>
<dbReference type="Pfam" id="PF03203">
    <property type="entry name" value="MerC"/>
    <property type="match status" value="1"/>
</dbReference>
<evidence type="ECO:0008006" key="3">
    <source>
        <dbReference type="Google" id="ProtNLM"/>
    </source>
</evidence>
<dbReference type="GO" id="GO:0015097">
    <property type="term" value="F:mercury ion transmembrane transporter activity"/>
    <property type="evidence" value="ECO:0007669"/>
    <property type="project" value="InterPro"/>
</dbReference>
<name>A0A3B0W0G4_9ZZZZ</name>
<evidence type="ECO:0000256" key="1">
    <source>
        <dbReference type="SAM" id="Phobius"/>
    </source>
</evidence>
<protein>
    <recommendedName>
        <fullName evidence="3">MerC domain-containing protein</fullName>
    </recommendedName>
</protein>
<evidence type="ECO:0000313" key="2">
    <source>
        <dbReference type="EMBL" id="VAW44207.1"/>
    </source>
</evidence>
<keyword evidence="1" id="KW-0472">Membrane</keyword>
<feature type="transmembrane region" description="Helical" evidence="1">
    <location>
        <begin position="92"/>
        <end position="111"/>
    </location>
</feature>
<dbReference type="EMBL" id="UOFA01000095">
    <property type="protein sequence ID" value="VAW44207.1"/>
    <property type="molecule type" value="Genomic_DNA"/>
</dbReference>
<dbReference type="GO" id="GO:0016020">
    <property type="term" value="C:membrane"/>
    <property type="evidence" value="ECO:0007669"/>
    <property type="project" value="InterPro"/>
</dbReference>
<feature type="transmembrane region" description="Helical" evidence="1">
    <location>
        <begin position="39"/>
        <end position="57"/>
    </location>
</feature>
<dbReference type="InterPro" id="IPR004891">
    <property type="entry name" value="Mercury-R_MerC"/>
</dbReference>
<reference evidence="2" key="1">
    <citation type="submission" date="2018-06" db="EMBL/GenBank/DDBJ databases">
        <authorList>
            <person name="Zhirakovskaya E."/>
        </authorList>
    </citation>
    <scope>NUCLEOTIDE SEQUENCE</scope>
</reference>